<dbReference type="Pfam" id="PF14223">
    <property type="entry name" value="Retrotran_gag_2"/>
    <property type="match status" value="1"/>
</dbReference>
<organism evidence="2 3">
    <name type="scientific">Striga hermonthica</name>
    <name type="common">Purple witchweed</name>
    <name type="synonym">Buchnera hermonthica</name>
    <dbReference type="NCBI Taxonomy" id="68872"/>
    <lineage>
        <taxon>Eukaryota</taxon>
        <taxon>Viridiplantae</taxon>
        <taxon>Streptophyta</taxon>
        <taxon>Embryophyta</taxon>
        <taxon>Tracheophyta</taxon>
        <taxon>Spermatophyta</taxon>
        <taxon>Magnoliopsida</taxon>
        <taxon>eudicotyledons</taxon>
        <taxon>Gunneridae</taxon>
        <taxon>Pentapetalae</taxon>
        <taxon>asterids</taxon>
        <taxon>lamiids</taxon>
        <taxon>Lamiales</taxon>
        <taxon>Orobanchaceae</taxon>
        <taxon>Buchnereae</taxon>
        <taxon>Striga</taxon>
    </lineage>
</organism>
<evidence type="ECO:0000313" key="2">
    <source>
        <dbReference type="EMBL" id="CAA0837909.1"/>
    </source>
</evidence>
<gene>
    <name evidence="2" type="ORF">SHERM_04552</name>
</gene>
<proteinExistence type="predicted"/>
<feature type="region of interest" description="Disordered" evidence="1">
    <location>
        <begin position="243"/>
        <end position="263"/>
    </location>
</feature>
<dbReference type="EMBL" id="CACSLK010030772">
    <property type="protein sequence ID" value="CAA0837909.1"/>
    <property type="molecule type" value="Genomic_DNA"/>
</dbReference>
<dbReference type="OrthoDB" id="913062at2759"/>
<accession>A0A9N7NL85</accession>
<reference evidence="2" key="1">
    <citation type="submission" date="2019-12" db="EMBL/GenBank/DDBJ databases">
        <authorList>
            <person name="Scholes J."/>
        </authorList>
    </citation>
    <scope>NUCLEOTIDE SEQUENCE</scope>
</reference>
<keyword evidence="3" id="KW-1185">Reference proteome</keyword>
<sequence>MERGVQPLQPYPTQGYNANPITFRLVCRRPQIPHAFAGCQTEVSIPIPKRLVDGPGKTSKLHDPDIDYRKTCVWRLVIDRQSNSTCLPCNKRLTDELGLSGDRPQRIPLGCTRLDVINLGWILSTLEPAIIAQVVDCTTTADLWNDLRSTYSQRASASRVLDLRLQLQTLKKGSSSCQEFMKKMKSIADQLPSIGVPVSEQDLVLHVLTGLGAEYESFVTAITTRSDLMTWPDLQGLLLTQERRLQGPSGTQTDSETDTIYRT</sequence>
<evidence type="ECO:0000313" key="3">
    <source>
        <dbReference type="Proteomes" id="UP001153555"/>
    </source>
</evidence>
<dbReference type="PANTHER" id="PTHR47481">
    <property type="match status" value="1"/>
</dbReference>
<dbReference type="Proteomes" id="UP001153555">
    <property type="component" value="Unassembled WGS sequence"/>
</dbReference>
<name>A0A9N7NL85_STRHE</name>
<feature type="compositionally biased region" description="Polar residues" evidence="1">
    <location>
        <begin position="248"/>
        <end position="263"/>
    </location>
</feature>
<comment type="caution">
    <text evidence="2">The sequence shown here is derived from an EMBL/GenBank/DDBJ whole genome shotgun (WGS) entry which is preliminary data.</text>
</comment>
<dbReference type="PANTHER" id="PTHR47481:SF22">
    <property type="entry name" value="RETROTRANSPOSON GAG DOMAIN-CONTAINING PROTEIN"/>
    <property type="match status" value="1"/>
</dbReference>
<dbReference type="AlphaFoldDB" id="A0A9N7NL85"/>
<protein>
    <submittedName>
        <fullName evidence="2">Uncharacterized protein</fullName>
    </submittedName>
</protein>
<evidence type="ECO:0000256" key="1">
    <source>
        <dbReference type="SAM" id="MobiDB-lite"/>
    </source>
</evidence>